<dbReference type="CDD" id="cd17536">
    <property type="entry name" value="REC_YesN-like"/>
    <property type="match status" value="1"/>
</dbReference>
<feature type="modified residue" description="4-aspartylphosphate" evidence="1">
    <location>
        <position position="99"/>
    </location>
</feature>
<evidence type="ECO:0000256" key="1">
    <source>
        <dbReference type="PROSITE-ProRule" id="PRU00169"/>
    </source>
</evidence>
<organism evidence="4 5">
    <name type="scientific">Candidatus Nitronereus thalassa</name>
    <dbReference type="NCBI Taxonomy" id="3020898"/>
    <lineage>
        <taxon>Bacteria</taxon>
        <taxon>Pseudomonadati</taxon>
        <taxon>Nitrospirota</taxon>
        <taxon>Nitrospiria</taxon>
        <taxon>Nitrospirales</taxon>
        <taxon>Nitrospiraceae</taxon>
        <taxon>Candidatus Nitronereus</taxon>
    </lineage>
</organism>
<dbReference type="EMBL" id="JAQOUE010000001">
    <property type="protein sequence ID" value="MDT7043035.1"/>
    <property type="molecule type" value="Genomic_DNA"/>
</dbReference>
<evidence type="ECO:0000313" key="4">
    <source>
        <dbReference type="EMBL" id="MDT7043035.1"/>
    </source>
</evidence>
<sequence length="172" mass="18741">MVTEHSSTQQPQGHTNADGSDSGKSSAPQNAPRSSAIFSGSKTLGTVLVVDDEPDVRKVIRMTLEKSGYHVIEAEDGDQAIKVLNAGENPILVDTIITDIRMPKINGVEAINYFQQQYPSMPLVVLTGYPDLDMATSFMTSGIVDYLVKPVEKEKLKATVAKAIEQRQISFM</sequence>
<accession>A0ABU3K9H0</accession>
<dbReference type="InterPro" id="IPR052048">
    <property type="entry name" value="ST_Response_Regulator"/>
</dbReference>
<dbReference type="PANTHER" id="PTHR43228:SF1">
    <property type="entry name" value="TWO-COMPONENT RESPONSE REGULATOR ARR22"/>
    <property type="match status" value="1"/>
</dbReference>
<dbReference type="PANTHER" id="PTHR43228">
    <property type="entry name" value="TWO-COMPONENT RESPONSE REGULATOR"/>
    <property type="match status" value="1"/>
</dbReference>
<evidence type="ECO:0000256" key="2">
    <source>
        <dbReference type="SAM" id="MobiDB-lite"/>
    </source>
</evidence>
<evidence type="ECO:0000313" key="5">
    <source>
        <dbReference type="Proteomes" id="UP001250932"/>
    </source>
</evidence>
<dbReference type="RefSeq" id="WP_313833515.1">
    <property type="nucleotide sequence ID" value="NZ_JAQOUE010000001.1"/>
</dbReference>
<gene>
    <name evidence="4" type="ORF">PPG34_11775</name>
</gene>
<dbReference type="SUPFAM" id="SSF52172">
    <property type="entry name" value="CheY-like"/>
    <property type="match status" value="1"/>
</dbReference>
<dbReference type="Gene3D" id="3.40.50.2300">
    <property type="match status" value="1"/>
</dbReference>
<name>A0ABU3K9H0_9BACT</name>
<keyword evidence="5" id="KW-1185">Reference proteome</keyword>
<evidence type="ECO:0000259" key="3">
    <source>
        <dbReference type="PROSITE" id="PS50110"/>
    </source>
</evidence>
<dbReference type="InterPro" id="IPR001789">
    <property type="entry name" value="Sig_transdc_resp-reg_receiver"/>
</dbReference>
<dbReference type="Pfam" id="PF00072">
    <property type="entry name" value="Response_reg"/>
    <property type="match status" value="1"/>
</dbReference>
<reference evidence="4 5" key="1">
    <citation type="journal article" date="2023" name="ISME J.">
        <title>Cultivation and genomic characterization of novel and ubiquitous marine nitrite-oxidizing bacteria from the Nitrospirales.</title>
        <authorList>
            <person name="Mueller A.J."/>
            <person name="Daebeler A."/>
            <person name="Herbold C.W."/>
            <person name="Kirkegaard R.H."/>
            <person name="Daims H."/>
        </authorList>
    </citation>
    <scope>NUCLEOTIDE SEQUENCE [LARGE SCALE GENOMIC DNA]</scope>
    <source>
        <strain evidence="4 5">EB</strain>
    </source>
</reference>
<feature type="region of interest" description="Disordered" evidence="2">
    <location>
        <begin position="1"/>
        <end position="37"/>
    </location>
</feature>
<proteinExistence type="predicted"/>
<comment type="caution">
    <text evidence="4">The sequence shown here is derived from an EMBL/GenBank/DDBJ whole genome shotgun (WGS) entry which is preliminary data.</text>
</comment>
<feature type="domain" description="Response regulatory" evidence="3">
    <location>
        <begin position="46"/>
        <end position="164"/>
    </location>
</feature>
<keyword evidence="1" id="KW-0597">Phosphoprotein</keyword>
<dbReference type="InterPro" id="IPR011006">
    <property type="entry name" value="CheY-like_superfamily"/>
</dbReference>
<dbReference type="Proteomes" id="UP001250932">
    <property type="component" value="Unassembled WGS sequence"/>
</dbReference>
<dbReference type="SMART" id="SM00448">
    <property type="entry name" value="REC"/>
    <property type="match status" value="1"/>
</dbReference>
<dbReference type="PROSITE" id="PS50110">
    <property type="entry name" value="RESPONSE_REGULATORY"/>
    <property type="match status" value="1"/>
</dbReference>
<protein>
    <submittedName>
        <fullName evidence="4">Response regulator</fullName>
    </submittedName>
</protein>